<evidence type="ECO:0000313" key="2">
    <source>
        <dbReference type="EMBL" id="KAJ8938585.1"/>
    </source>
</evidence>
<comment type="caution">
    <text evidence="2">The sequence shown here is derived from an EMBL/GenBank/DDBJ whole genome shotgun (WGS) entry which is preliminary data.</text>
</comment>
<dbReference type="GO" id="GO:0003924">
    <property type="term" value="F:GTPase activity"/>
    <property type="evidence" value="ECO:0007669"/>
    <property type="project" value="InterPro"/>
</dbReference>
<dbReference type="PANTHER" id="PTHR46624:SF4">
    <property type="entry name" value="FYVE-TYPE DOMAIN-CONTAINING PROTEIN"/>
    <property type="match status" value="1"/>
</dbReference>
<dbReference type="Pfam" id="PF02263">
    <property type="entry name" value="GBP"/>
    <property type="match status" value="1"/>
</dbReference>
<dbReference type="GO" id="GO:0005525">
    <property type="term" value="F:GTP binding"/>
    <property type="evidence" value="ECO:0007669"/>
    <property type="project" value="InterPro"/>
</dbReference>
<protein>
    <recommendedName>
        <fullName evidence="1">Guanylate-binding protein N-terminal domain-containing protein</fullName>
    </recommendedName>
</protein>
<dbReference type="SUPFAM" id="SSF52540">
    <property type="entry name" value="P-loop containing nucleoside triphosphate hydrolases"/>
    <property type="match status" value="1"/>
</dbReference>
<feature type="domain" description="Guanylate-binding protein N-terminal" evidence="1">
    <location>
        <begin position="90"/>
        <end position="166"/>
    </location>
</feature>
<gene>
    <name evidence="2" type="ORF">NQ318_013639</name>
</gene>
<dbReference type="GO" id="GO:0005811">
    <property type="term" value="C:lipid droplet"/>
    <property type="evidence" value="ECO:0007669"/>
    <property type="project" value="TreeGrafter"/>
</dbReference>
<evidence type="ECO:0000313" key="3">
    <source>
        <dbReference type="Proteomes" id="UP001162162"/>
    </source>
</evidence>
<dbReference type="GO" id="GO:0005547">
    <property type="term" value="F:phosphatidylinositol-3,4,5-trisphosphate binding"/>
    <property type="evidence" value="ECO:0007669"/>
    <property type="project" value="TreeGrafter"/>
</dbReference>
<dbReference type="AlphaFoldDB" id="A0AAV8XII4"/>
<dbReference type="InterPro" id="IPR015894">
    <property type="entry name" value="Guanylate-bd_N"/>
</dbReference>
<name>A0AAV8XII4_9CUCU</name>
<dbReference type="GO" id="GO:0005545">
    <property type="term" value="F:1-phosphatidylinositol binding"/>
    <property type="evidence" value="ECO:0007669"/>
    <property type="project" value="TreeGrafter"/>
</dbReference>
<dbReference type="PANTHER" id="PTHR46624">
    <property type="entry name" value="AGAP002036-PA"/>
    <property type="match status" value="1"/>
</dbReference>
<dbReference type="Proteomes" id="UP001162162">
    <property type="component" value="Unassembled WGS sequence"/>
</dbReference>
<dbReference type="GO" id="GO:0140042">
    <property type="term" value="P:lipid droplet formation"/>
    <property type="evidence" value="ECO:0007669"/>
    <property type="project" value="TreeGrafter"/>
</dbReference>
<dbReference type="InterPro" id="IPR027417">
    <property type="entry name" value="P-loop_NTPase"/>
</dbReference>
<organism evidence="2 3">
    <name type="scientific">Aromia moschata</name>
    <dbReference type="NCBI Taxonomy" id="1265417"/>
    <lineage>
        <taxon>Eukaryota</taxon>
        <taxon>Metazoa</taxon>
        <taxon>Ecdysozoa</taxon>
        <taxon>Arthropoda</taxon>
        <taxon>Hexapoda</taxon>
        <taxon>Insecta</taxon>
        <taxon>Pterygota</taxon>
        <taxon>Neoptera</taxon>
        <taxon>Endopterygota</taxon>
        <taxon>Coleoptera</taxon>
        <taxon>Polyphaga</taxon>
        <taxon>Cucujiformia</taxon>
        <taxon>Chrysomeloidea</taxon>
        <taxon>Cerambycidae</taxon>
        <taxon>Cerambycinae</taxon>
        <taxon>Callichromatini</taxon>
        <taxon>Aromia</taxon>
    </lineage>
</organism>
<dbReference type="GO" id="GO:0043325">
    <property type="term" value="F:phosphatidylinositol-3,4-bisphosphate binding"/>
    <property type="evidence" value="ECO:0007669"/>
    <property type="project" value="TreeGrafter"/>
</dbReference>
<sequence>MDTLAGHMKNKYVNSSSPILKSIDPNINSMENVAAGDRPASNISYPELSSLNLCDDVECQGSKSILLLDDRERLRVGSVDSFLKLLKIPANKKVKVVSIFGNTGEGKSYTMNHVFFDGDQVFRTSSSQFSCTLGVWAMYDPKSNVVCLDTEGLLGISKKEHQRTRLLLKVLAVSDVIIFRTRAERLQRDMYSFLGGSSKAYKDHFSHALKKALAKTESDRMVNGLGPGVIIFHETHHTDTLHDSASVTQSVEDILQTTFSELNLSYDAFSFIKYVGIKTGDSTTSFKELKLVLTEKLESTDVRSPRDPKYIYLTLKSLNEKFQNTLSDATPQLYLPAFFTCPISASRVCYKNGNKVIVKPSYQTTTDNSWSSYLSFVWSGYVIECPNCGEI</sequence>
<dbReference type="InterPro" id="IPR042427">
    <property type="entry name" value="ZFYV1"/>
</dbReference>
<reference evidence="2" key="1">
    <citation type="journal article" date="2023" name="Insect Mol. Biol.">
        <title>Genome sequencing provides insights into the evolution of gene families encoding plant cell wall-degrading enzymes in longhorned beetles.</title>
        <authorList>
            <person name="Shin N.R."/>
            <person name="Okamura Y."/>
            <person name="Kirsch R."/>
            <person name="Pauchet Y."/>
        </authorList>
    </citation>
    <scope>NUCLEOTIDE SEQUENCE</scope>
    <source>
        <strain evidence="2">AMC_N1</strain>
    </source>
</reference>
<dbReference type="Gene3D" id="3.40.50.300">
    <property type="entry name" value="P-loop containing nucleotide triphosphate hydrolases"/>
    <property type="match status" value="1"/>
</dbReference>
<keyword evidence="3" id="KW-1185">Reference proteome</keyword>
<accession>A0AAV8XII4</accession>
<proteinExistence type="predicted"/>
<dbReference type="GO" id="GO:0032266">
    <property type="term" value="F:phosphatidylinositol-3-phosphate binding"/>
    <property type="evidence" value="ECO:0007669"/>
    <property type="project" value="TreeGrafter"/>
</dbReference>
<dbReference type="EMBL" id="JAPWTK010000547">
    <property type="protein sequence ID" value="KAJ8938585.1"/>
    <property type="molecule type" value="Genomic_DNA"/>
</dbReference>
<evidence type="ECO:0000259" key="1">
    <source>
        <dbReference type="Pfam" id="PF02263"/>
    </source>
</evidence>